<evidence type="ECO:0000313" key="3">
    <source>
        <dbReference type="Proteomes" id="UP001500235"/>
    </source>
</evidence>
<dbReference type="Proteomes" id="UP001500235">
    <property type="component" value="Unassembled WGS sequence"/>
</dbReference>
<dbReference type="EMBL" id="BAABBQ010000001">
    <property type="protein sequence ID" value="GAA4022240.1"/>
    <property type="molecule type" value="Genomic_DNA"/>
</dbReference>
<reference evidence="3" key="1">
    <citation type="journal article" date="2019" name="Int. J. Syst. Evol. Microbiol.">
        <title>The Global Catalogue of Microorganisms (GCM) 10K type strain sequencing project: providing services to taxonomists for standard genome sequencing and annotation.</title>
        <authorList>
            <consortium name="The Broad Institute Genomics Platform"/>
            <consortium name="The Broad Institute Genome Sequencing Center for Infectious Disease"/>
            <person name="Wu L."/>
            <person name="Ma J."/>
        </authorList>
    </citation>
    <scope>NUCLEOTIDE SEQUENCE [LARGE SCALE GENOMIC DNA]</scope>
    <source>
        <strain evidence="3">JCM 17563</strain>
    </source>
</reference>
<dbReference type="InterPro" id="IPR018750">
    <property type="entry name" value="DUF2306_membrane"/>
</dbReference>
<keyword evidence="3" id="KW-1185">Reference proteome</keyword>
<dbReference type="Pfam" id="PF10067">
    <property type="entry name" value="DUF2306"/>
    <property type="match status" value="1"/>
</dbReference>
<feature type="transmembrane region" description="Helical" evidence="1">
    <location>
        <begin position="53"/>
        <end position="78"/>
    </location>
</feature>
<evidence type="ECO:0000256" key="1">
    <source>
        <dbReference type="SAM" id="Phobius"/>
    </source>
</evidence>
<keyword evidence="1" id="KW-0472">Membrane</keyword>
<organism evidence="2 3">
    <name type="scientific">Sphingomonas swuensis</name>
    <dbReference type="NCBI Taxonomy" id="977800"/>
    <lineage>
        <taxon>Bacteria</taxon>
        <taxon>Pseudomonadati</taxon>
        <taxon>Pseudomonadota</taxon>
        <taxon>Alphaproteobacteria</taxon>
        <taxon>Sphingomonadales</taxon>
        <taxon>Sphingomonadaceae</taxon>
        <taxon>Sphingomonas</taxon>
    </lineage>
</organism>
<name>A0ABP7T7Z1_9SPHN</name>
<evidence type="ECO:0000313" key="2">
    <source>
        <dbReference type="EMBL" id="GAA4022240.1"/>
    </source>
</evidence>
<protein>
    <recommendedName>
        <fullName evidence="4">DUF2306 domain-containing protein</fullName>
    </recommendedName>
</protein>
<sequence>MTSATLPLPSSRRPLDERAAVRFAIALGATLLTTVVLYGVIRWLSGVAPATPWVRSTALALHLVTVIPAIPLGAYVLLARKGDRRHRTLGSLWLALMLVTSVSTIFIRNLNHGDFSAIHLLTLLSLVAIPRAIIAARRHDIAAHRRHLLTFYTGSMLIAGFFTFLPGRTMWQWAFG</sequence>
<proteinExistence type="predicted"/>
<keyword evidence="1" id="KW-1133">Transmembrane helix</keyword>
<dbReference type="RefSeq" id="WP_344707584.1">
    <property type="nucleotide sequence ID" value="NZ_BAABBQ010000001.1"/>
</dbReference>
<comment type="caution">
    <text evidence="2">The sequence shown here is derived from an EMBL/GenBank/DDBJ whole genome shotgun (WGS) entry which is preliminary data.</text>
</comment>
<gene>
    <name evidence="2" type="ORF">GCM10022280_23580</name>
</gene>
<feature type="transmembrane region" description="Helical" evidence="1">
    <location>
        <begin position="148"/>
        <end position="167"/>
    </location>
</feature>
<feature type="transmembrane region" description="Helical" evidence="1">
    <location>
        <begin position="90"/>
        <end position="110"/>
    </location>
</feature>
<feature type="transmembrane region" description="Helical" evidence="1">
    <location>
        <begin position="20"/>
        <end position="41"/>
    </location>
</feature>
<evidence type="ECO:0008006" key="4">
    <source>
        <dbReference type="Google" id="ProtNLM"/>
    </source>
</evidence>
<feature type="transmembrane region" description="Helical" evidence="1">
    <location>
        <begin position="116"/>
        <end position="136"/>
    </location>
</feature>
<accession>A0ABP7T7Z1</accession>
<keyword evidence="1" id="KW-0812">Transmembrane</keyword>